<dbReference type="InterPro" id="IPR002123">
    <property type="entry name" value="Plipid/glycerol_acylTrfase"/>
</dbReference>
<gene>
    <name evidence="5" type="ORF">Amon01_000861800</name>
</gene>
<evidence type="ECO:0000313" key="6">
    <source>
        <dbReference type="Proteomes" id="UP001165063"/>
    </source>
</evidence>
<comment type="caution">
    <text evidence="5">The sequence shown here is derived from an EMBL/GenBank/DDBJ whole genome shotgun (WGS) entry which is preliminary data.</text>
</comment>
<evidence type="ECO:0000313" key="5">
    <source>
        <dbReference type="EMBL" id="GMG56551.1"/>
    </source>
</evidence>
<keyword evidence="6" id="KW-1185">Reference proteome</keyword>
<dbReference type="GO" id="GO:0006654">
    <property type="term" value="P:phosphatidic acid biosynthetic process"/>
    <property type="evidence" value="ECO:0007669"/>
    <property type="project" value="TreeGrafter"/>
</dbReference>
<dbReference type="SUPFAM" id="SSF69593">
    <property type="entry name" value="Glycerol-3-phosphate (1)-acyltransferase"/>
    <property type="match status" value="1"/>
</dbReference>
<dbReference type="GO" id="GO:0003841">
    <property type="term" value="F:1-acylglycerol-3-phosphate O-acyltransferase activity"/>
    <property type="evidence" value="ECO:0007669"/>
    <property type="project" value="TreeGrafter"/>
</dbReference>
<accession>A0A9W7DKX5</accession>
<dbReference type="PANTHER" id="PTHR10434">
    <property type="entry name" value="1-ACYL-SN-GLYCEROL-3-PHOSPHATE ACYLTRANSFERASE"/>
    <property type="match status" value="1"/>
</dbReference>
<evidence type="ECO:0000256" key="2">
    <source>
        <dbReference type="ARBA" id="ARBA00023315"/>
    </source>
</evidence>
<sequence length="198" mass="21594">MLGKLLPPRCVVTGKKQLKMVPLLGQFMWLSGAFFLDRSNRQKSIDTLNNALTNLKKTKGGLFVFPEGTRSYSTTPTLLPIKKGAFHLAVQGQIPIIPCVVSNTSTLYSLKLKNFNRGTIHIKVLDPISTAGMTKDDVPKLTAEVEKKMQAAIQELGYSEVSGEPKNQINLSSSETSANVSEQNNETTSLLSGEAVKK</sequence>
<reference evidence="5" key="1">
    <citation type="submission" date="2023-04" db="EMBL/GenBank/DDBJ databases">
        <title>Ambrosiozyma monospora NBRC 1965.</title>
        <authorList>
            <person name="Ichikawa N."/>
            <person name="Sato H."/>
            <person name="Tonouchi N."/>
        </authorList>
    </citation>
    <scope>NUCLEOTIDE SEQUENCE</scope>
    <source>
        <strain evidence="5">NBRC 1965</strain>
    </source>
</reference>
<evidence type="ECO:0000256" key="1">
    <source>
        <dbReference type="ARBA" id="ARBA00022679"/>
    </source>
</evidence>
<evidence type="ECO:0000256" key="3">
    <source>
        <dbReference type="SAM" id="MobiDB-lite"/>
    </source>
</evidence>
<keyword evidence="1" id="KW-0808">Transferase</keyword>
<dbReference type="SMART" id="SM00563">
    <property type="entry name" value="PlsC"/>
    <property type="match status" value="1"/>
</dbReference>
<name>A0A9W7DKX5_AMBMO</name>
<dbReference type="GO" id="GO:0005783">
    <property type="term" value="C:endoplasmic reticulum"/>
    <property type="evidence" value="ECO:0007669"/>
    <property type="project" value="TreeGrafter"/>
</dbReference>
<dbReference type="OrthoDB" id="202234at2759"/>
<keyword evidence="2" id="KW-0012">Acyltransferase</keyword>
<feature type="domain" description="Phospholipid/glycerol acyltransferase" evidence="4">
    <location>
        <begin position="1"/>
        <end position="104"/>
    </location>
</feature>
<protein>
    <submittedName>
        <fullName evidence="5">Unnamed protein product</fullName>
    </submittedName>
</protein>
<feature type="compositionally biased region" description="Polar residues" evidence="3">
    <location>
        <begin position="165"/>
        <end position="191"/>
    </location>
</feature>
<dbReference type="CDD" id="cd07989">
    <property type="entry name" value="LPLAT_AGPAT-like"/>
    <property type="match status" value="1"/>
</dbReference>
<evidence type="ECO:0000259" key="4">
    <source>
        <dbReference type="SMART" id="SM00563"/>
    </source>
</evidence>
<dbReference type="EMBL" id="BSXU01007816">
    <property type="protein sequence ID" value="GMG56551.1"/>
    <property type="molecule type" value="Genomic_DNA"/>
</dbReference>
<proteinExistence type="predicted"/>
<dbReference type="PANTHER" id="PTHR10434:SF11">
    <property type="entry name" value="1-ACYL-SN-GLYCEROL-3-PHOSPHATE ACYLTRANSFERASE"/>
    <property type="match status" value="1"/>
</dbReference>
<organism evidence="5 6">
    <name type="scientific">Ambrosiozyma monospora</name>
    <name type="common">Yeast</name>
    <name type="synonym">Endomycopsis monosporus</name>
    <dbReference type="NCBI Taxonomy" id="43982"/>
    <lineage>
        <taxon>Eukaryota</taxon>
        <taxon>Fungi</taxon>
        <taxon>Dikarya</taxon>
        <taxon>Ascomycota</taxon>
        <taxon>Saccharomycotina</taxon>
        <taxon>Pichiomycetes</taxon>
        <taxon>Pichiales</taxon>
        <taxon>Pichiaceae</taxon>
        <taxon>Ambrosiozyma</taxon>
    </lineage>
</organism>
<dbReference type="Pfam" id="PF01553">
    <property type="entry name" value="Acyltransferase"/>
    <property type="match status" value="1"/>
</dbReference>
<dbReference type="Proteomes" id="UP001165063">
    <property type="component" value="Unassembled WGS sequence"/>
</dbReference>
<feature type="region of interest" description="Disordered" evidence="3">
    <location>
        <begin position="163"/>
        <end position="198"/>
    </location>
</feature>
<dbReference type="AlphaFoldDB" id="A0A9W7DKX5"/>